<keyword evidence="1" id="KW-0677">Repeat</keyword>
<dbReference type="PANTHER" id="PTHR24180">
    <property type="entry name" value="CYCLIN-DEPENDENT KINASE INHIBITOR 2C-RELATED"/>
    <property type="match status" value="1"/>
</dbReference>
<dbReference type="PANTHER" id="PTHR24180:SF45">
    <property type="entry name" value="POLY [ADP-RIBOSE] POLYMERASE TANKYRASE"/>
    <property type="match status" value="1"/>
</dbReference>
<keyword evidence="5" id="KW-1185">Reference proteome</keyword>
<accession>A0AA37LTI9</accession>
<organism evidence="4 5">
    <name type="scientific">Colletotrichum liriopes</name>
    <dbReference type="NCBI Taxonomy" id="708192"/>
    <lineage>
        <taxon>Eukaryota</taxon>
        <taxon>Fungi</taxon>
        <taxon>Dikarya</taxon>
        <taxon>Ascomycota</taxon>
        <taxon>Pezizomycotina</taxon>
        <taxon>Sordariomycetes</taxon>
        <taxon>Hypocreomycetidae</taxon>
        <taxon>Glomerellales</taxon>
        <taxon>Glomerellaceae</taxon>
        <taxon>Colletotrichum</taxon>
        <taxon>Colletotrichum spaethianum species complex</taxon>
    </lineage>
</organism>
<keyword evidence="2 3" id="KW-0040">ANK repeat</keyword>
<reference evidence="4 5" key="1">
    <citation type="submission" date="2021-07" db="EMBL/GenBank/DDBJ databases">
        <title>Genome data of Colletotrichum spaethianum.</title>
        <authorList>
            <person name="Utami Y.D."/>
            <person name="Hiruma K."/>
        </authorList>
    </citation>
    <scope>NUCLEOTIDE SEQUENCE [LARGE SCALE GENOMIC DNA]</scope>
    <source>
        <strain evidence="4 5">MAFF 242679</strain>
    </source>
</reference>
<dbReference type="Proteomes" id="UP001055172">
    <property type="component" value="Unassembled WGS sequence"/>
</dbReference>
<dbReference type="EMBL" id="BPPX01000012">
    <property type="protein sequence ID" value="GJC83696.1"/>
    <property type="molecule type" value="Genomic_DNA"/>
</dbReference>
<evidence type="ECO:0000313" key="4">
    <source>
        <dbReference type="EMBL" id="GJC83696.1"/>
    </source>
</evidence>
<protein>
    <submittedName>
        <fullName evidence="4">Serine/threonine-protein phosphatase 6 regulatory ankyrin repeat subunit B</fullName>
    </submittedName>
</protein>
<feature type="repeat" description="ANK" evidence="3">
    <location>
        <begin position="217"/>
        <end position="251"/>
    </location>
</feature>
<dbReference type="AlphaFoldDB" id="A0AA37LTI9"/>
<evidence type="ECO:0000256" key="3">
    <source>
        <dbReference type="PROSITE-ProRule" id="PRU00023"/>
    </source>
</evidence>
<sequence>MSLRRTLHQPPACRCKVSSLGDLPKELVLHITSYLGTSSRVIVKENLVITLDRVQIQDEDSSELNIVENYFFKDPEKPTDPAVLDGITDLKNLTVSCKSLYSLLLPVLYRKSGLEDDWYALRWACFHGSLPALKEALHSGADVDYKFATQADHTDWLGYKRVNGDALGHPKALRQRTFNAGTPLLAALHGEVFNHKNHDVVKYLLSHGADVNLEDYNWTAPLHVVSRYGVRCRSMVELLLQHGADVTSPGPQGWTPLHLTCWRLRWTSADTDTWLFGRRALQSDNDKAMRPVARMLIEAGADLKAQTNSSGSCGSPEPTRSGLTPLELALHCQNDTMVKFLREQECRSLNL</sequence>
<dbReference type="InterPro" id="IPR002110">
    <property type="entry name" value="Ankyrin_rpt"/>
</dbReference>
<dbReference type="SUPFAM" id="SSF48403">
    <property type="entry name" value="Ankyrin repeat"/>
    <property type="match status" value="1"/>
</dbReference>
<dbReference type="InterPro" id="IPR051637">
    <property type="entry name" value="Ank_repeat_dom-contain_49"/>
</dbReference>
<dbReference type="SMART" id="SM00248">
    <property type="entry name" value="ANK"/>
    <property type="match status" value="5"/>
</dbReference>
<evidence type="ECO:0000256" key="2">
    <source>
        <dbReference type="ARBA" id="ARBA00023043"/>
    </source>
</evidence>
<dbReference type="Gene3D" id="1.25.40.20">
    <property type="entry name" value="Ankyrin repeat-containing domain"/>
    <property type="match status" value="1"/>
</dbReference>
<feature type="repeat" description="ANK" evidence="3">
    <location>
        <begin position="179"/>
        <end position="216"/>
    </location>
</feature>
<evidence type="ECO:0000256" key="1">
    <source>
        <dbReference type="ARBA" id="ARBA00022737"/>
    </source>
</evidence>
<name>A0AA37LTI9_9PEZI</name>
<dbReference type="InterPro" id="IPR036770">
    <property type="entry name" value="Ankyrin_rpt-contain_sf"/>
</dbReference>
<dbReference type="PROSITE" id="PS50088">
    <property type="entry name" value="ANK_REPEAT"/>
    <property type="match status" value="2"/>
</dbReference>
<comment type="caution">
    <text evidence="4">The sequence shown here is derived from an EMBL/GenBank/DDBJ whole genome shotgun (WGS) entry which is preliminary data.</text>
</comment>
<proteinExistence type="predicted"/>
<evidence type="ECO:0000313" key="5">
    <source>
        <dbReference type="Proteomes" id="UP001055172"/>
    </source>
</evidence>
<dbReference type="Pfam" id="PF12796">
    <property type="entry name" value="Ank_2"/>
    <property type="match status" value="1"/>
</dbReference>
<gene>
    <name evidence="4" type="ORF">ColLi_06534</name>
</gene>